<organism evidence="8 9">
    <name type="scientific">Pedobacter aquae</name>
    <dbReference type="NCBI Taxonomy" id="2605747"/>
    <lineage>
        <taxon>Bacteria</taxon>
        <taxon>Pseudomonadati</taxon>
        <taxon>Bacteroidota</taxon>
        <taxon>Sphingobacteriia</taxon>
        <taxon>Sphingobacteriales</taxon>
        <taxon>Sphingobacteriaceae</taxon>
        <taxon>Pedobacter</taxon>
    </lineage>
</organism>
<dbReference type="AlphaFoldDB" id="A0A5C0VGL2"/>
<evidence type="ECO:0000313" key="8">
    <source>
        <dbReference type="EMBL" id="QEK51177.1"/>
    </source>
</evidence>
<evidence type="ECO:0000256" key="5">
    <source>
        <dbReference type="ARBA" id="ARBA00023136"/>
    </source>
</evidence>
<keyword evidence="7" id="KW-1133">Transmembrane helix</keyword>
<evidence type="ECO:0000256" key="4">
    <source>
        <dbReference type="ARBA" id="ARBA00022679"/>
    </source>
</evidence>
<keyword evidence="2" id="KW-1003">Cell membrane</keyword>
<feature type="transmembrane region" description="Helical" evidence="7">
    <location>
        <begin position="12"/>
        <end position="40"/>
    </location>
</feature>
<gene>
    <name evidence="8" type="ORF">FYC62_05435</name>
</gene>
<dbReference type="KEGG" id="pej:FYC62_05435"/>
<evidence type="ECO:0000256" key="3">
    <source>
        <dbReference type="ARBA" id="ARBA00022519"/>
    </source>
</evidence>
<sequence length="299" mass="35406">MINKWLSYVAAFFLYLVSLLPLRLLYLLSDFAFIIIFYVVKYRRNVVRMNLTNAFPEKSIEEIKGIEKRFFRYLSDLIFEVIKMLSVSEKEALKRFTFTNLDLLKKLEDQNKSYLFAVGHYGNWEWCTIVTPLIIKGKPLIIYKPLNNNVFNEVFKKAREKSGTLMVRMKMTLREMARFKNQLTVTVFAADQTPALADPHEWIKFLNQPTAIFMGIEKIARSTNYPVVFCDVDRVKRGYYSCDFKLVHDNPATSEDKEITLKHAKFLEDRIKQKPEFWLWSHKRWKFKPAANTIIHELS</sequence>
<keyword evidence="3" id="KW-0997">Cell inner membrane</keyword>
<dbReference type="PANTHER" id="PTHR30606:SF10">
    <property type="entry name" value="PHOSPHATIDYLINOSITOL MANNOSIDE ACYLTRANSFERASE"/>
    <property type="match status" value="1"/>
</dbReference>
<keyword evidence="5 7" id="KW-0472">Membrane</keyword>
<proteinExistence type="predicted"/>
<keyword evidence="9" id="KW-1185">Reference proteome</keyword>
<dbReference type="Pfam" id="PF03279">
    <property type="entry name" value="Lip_A_acyltrans"/>
    <property type="match status" value="1"/>
</dbReference>
<dbReference type="CDD" id="cd07984">
    <property type="entry name" value="LPLAT_LABLAT-like"/>
    <property type="match status" value="1"/>
</dbReference>
<dbReference type="Proteomes" id="UP000323653">
    <property type="component" value="Chromosome"/>
</dbReference>
<keyword evidence="6 8" id="KW-0012">Acyltransferase</keyword>
<accession>A0A5C0VGL2</accession>
<dbReference type="GO" id="GO:0005886">
    <property type="term" value="C:plasma membrane"/>
    <property type="evidence" value="ECO:0007669"/>
    <property type="project" value="UniProtKB-SubCell"/>
</dbReference>
<keyword evidence="7" id="KW-0812">Transmembrane</keyword>
<dbReference type="GO" id="GO:0009247">
    <property type="term" value="P:glycolipid biosynthetic process"/>
    <property type="evidence" value="ECO:0007669"/>
    <property type="project" value="UniProtKB-ARBA"/>
</dbReference>
<dbReference type="PANTHER" id="PTHR30606">
    <property type="entry name" value="LIPID A BIOSYNTHESIS LAUROYL ACYLTRANSFERASE"/>
    <property type="match status" value="1"/>
</dbReference>
<evidence type="ECO:0000256" key="7">
    <source>
        <dbReference type="SAM" id="Phobius"/>
    </source>
</evidence>
<evidence type="ECO:0000256" key="1">
    <source>
        <dbReference type="ARBA" id="ARBA00004533"/>
    </source>
</evidence>
<dbReference type="PIRSF" id="PIRSF026649">
    <property type="entry name" value="MsbB"/>
    <property type="match status" value="1"/>
</dbReference>
<name>A0A5C0VGL2_9SPHI</name>
<dbReference type="InterPro" id="IPR004960">
    <property type="entry name" value="LipA_acyltrans"/>
</dbReference>
<evidence type="ECO:0000313" key="9">
    <source>
        <dbReference type="Proteomes" id="UP000323653"/>
    </source>
</evidence>
<dbReference type="RefSeq" id="WP_149074219.1">
    <property type="nucleotide sequence ID" value="NZ_CP043329.1"/>
</dbReference>
<dbReference type="GO" id="GO:0016746">
    <property type="term" value="F:acyltransferase activity"/>
    <property type="evidence" value="ECO:0007669"/>
    <property type="project" value="UniProtKB-KW"/>
</dbReference>
<comment type="subcellular location">
    <subcellularLocation>
        <location evidence="1">Cell inner membrane</location>
    </subcellularLocation>
</comment>
<evidence type="ECO:0000256" key="6">
    <source>
        <dbReference type="ARBA" id="ARBA00023315"/>
    </source>
</evidence>
<reference evidence="8 9" key="1">
    <citation type="submission" date="2019-08" db="EMBL/GenBank/DDBJ databases">
        <title>Pedobacter sp. nov., isolated from Han river, South Korea.</title>
        <authorList>
            <person name="Lee D.-H."/>
            <person name="Kim Y.-S."/>
            <person name="Hwang E.-M."/>
            <person name="Le Tran T.C."/>
            <person name="Cha C.-J."/>
        </authorList>
    </citation>
    <scope>NUCLEOTIDE SEQUENCE [LARGE SCALE GENOMIC DNA]</scope>
    <source>
        <strain evidence="8 9">CJ43</strain>
    </source>
</reference>
<keyword evidence="4 8" id="KW-0808">Transferase</keyword>
<protein>
    <submittedName>
        <fullName evidence="8">Lysophospholipid acyltransferase family protein</fullName>
    </submittedName>
</protein>
<dbReference type="EMBL" id="CP043329">
    <property type="protein sequence ID" value="QEK51177.1"/>
    <property type="molecule type" value="Genomic_DNA"/>
</dbReference>
<evidence type="ECO:0000256" key="2">
    <source>
        <dbReference type="ARBA" id="ARBA00022475"/>
    </source>
</evidence>